<keyword evidence="9" id="KW-1185">Reference proteome</keyword>
<evidence type="ECO:0000256" key="1">
    <source>
        <dbReference type="ARBA" id="ARBA00003907"/>
    </source>
</evidence>
<evidence type="ECO:0000256" key="3">
    <source>
        <dbReference type="ARBA" id="ARBA00022603"/>
    </source>
</evidence>
<keyword evidence="5 6" id="KW-0949">S-adenosyl-L-methionine</keyword>
<dbReference type="GO" id="GO:0008168">
    <property type="term" value="F:methyltransferase activity"/>
    <property type="evidence" value="ECO:0007669"/>
    <property type="project" value="UniProtKB-UniRule"/>
</dbReference>
<comment type="similarity">
    <text evidence="2 6">Belongs to the UPF0677 family.</text>
</comment>
<dbReference type="Gene3D" id="3.40.50.150">
    <property type="entry name" value="Vaccinia Virus protein VP39"/>
    <property type="match status" value="1"/>
</dbReference>
<evidence type="ECO:0000256" key="7">
    <source>
        <dbReference type="SAM" id="MobiDB-lite"/>
    </source>
</evidence>
<dbReference type="EC" id="2.1.1.-" evidence="6"/>
<reference evidence="9" key="1">
    <citation type="submission" date="2017-05" db="EMBL/GenBank/DDBJ databases">
        <title>Streptomyces olivochromogenes NBRC 3561 whole genome shotgun sequence.</title>
        <authorList>
            <person name="Dohra H."/>
            <person name="Kodani S."/>
        </authorList>
    </citation>
    <scope>NUCLEOTIDE SEQUENCE [LARGE SCALE GENOMIC DNA]</scope>
    <source>
        <strain evidence="9">NBRC 3561</strain>
    </source>
</reference>
<evidence type="ECO:0000256" key="4">
    <source>
        <dbReference type="ARBA" id="ARBA00022679"/>
    </source>
</evidence>
<dbReference type="AlphaFoldDB" id="A0A250V4J2"/>
<comment type="function">
    <text evidence="1 6">Exhibits S-adenosyl-L-methionine-dependent methyltransferase activity.</text>
</comment>
<keyword evidence="3 6" id="KW-0489">Methyltransferase</keyword>
<dbReference type="GO" id="GO:0032259">
    <property type="term" value="P:methylation"/>
    <property type="evidence" value="ECO:0007669"/>
    <property type="project" value="UniProtKB-KW"/>
</dbReference>
<evidence type="ECO:0000313" key="9">
    <source>
        <dbReference type="Proteomes" id="UP000217446"/>
    </source>
</evidence>
<dbReference type="EMBL" id="BDQI01000001">
    <property type="protein sequence ID" value="GAX49108.1"/>
    <property type="molecule type" value="Genomic_DNA"/>
</dbReference>
<comment type="caution">
    <text evidence="8">The sequence shown here is derived from an EMBL/GenBank/DDBJ whole genome shotgun (WGS) entry which is preliminary data.</text>
</comment>
<dbReference type="RefSeq" id="WP_096239640.1">
    <property type="nucleotide sequence ID" value="NZ_BDQI01000001.1"/>
</dbReference>
<dbReference type="InterPro" id="IPR011610">
    <property type="entry name" value="SAM_mthyl_Trfase_ML2640-like"/>
</dbReference>
<feature type="region of interest" description="Disordered" evidence="7">
    <location>
        <begin position="290"/>
        <end position="316"/>
    </location>
</feature>
<protein>
    <recommendedName>
        <fullName evidence="6">S-adenosyl-L-methionine-dependent methyltransferase</fullName>
        <ecNumber evidence="6">2.1.1.-</ecNumber>
    </recommendedName>
</protein>
<accession>A0A250V4J2</accession>
<dbReference type="InterPro" id="IPR029063">
    <property type="entry name" value="SAM-dependent_MTases_sf"/>
</dbReference>
<evidence type="ECO:0000256" key="5">
    <source>
        <dbReference type="ARBA" id="ARBA00022691"/>
    </source>
</evidence>
<name>A0A250V4J2_STROL</name>
<dbReference type="Proteomes" id="UP000217446">
    <property type="component" value="Unassembled WGS sequence"/>
</dbReference>
<evidence type="ECO:0000256" key="6">
    <source>
        <dbReference type="RuleBase" id="RU362030"/>
    </source>
</evidence>
<sequence length="316" mass="33396">MPMQQHDAQREAAPGALDGVSETALWTVRMRAHESTRADALFDDRLAGEFLNAAGAAGAPPGAGVLQKVLPDWLAVRTRFFDDHLLATTREGRAQVVLLGAGLDTRAFRLDWPAGTHVFEVDLPAVQTFKARVVDGRTPDTARRTTVAADLLGDWRGALLAAGFDPGRPTAWLCEGLLFYLAPEAVERLIGTVSALSAPGSSLGAECLNADTADSPFVKPWLEALSGTGTPWVWHLADAERWWSGYGWQARVADLLALPYAVERFAPHLAAFSGGEKDSMILVTATIPDGGATSDGGVTPDDGTASDGGTNPVGGR</sequence>
<dbReference type="PANTHER" id="PTHR43619:SF2">
    <property type="entry name" value="S-ADENOSYL-L-METHIONINE-DEPENDENT METHYLTRANSFERASES SUPERFAMILY PROTEIN"/>
    <property type="match status" value="1"/>
</dbReference>
<evidence type="ECO:0000256" key="2">
    <source>
        <dbReference type="ARBA" id="ARBA00008138"/>
    </source>
</evidence>
<gene>
    <name evidence="8" type="ORF">SO3561_00594</name>
</gene>
<dbReference type="Pfam" id="PF04072">
    <property type="entry name" value="LCM"/>
    <property type="match status" value="1"/>
</dbReference>
<dbReference type="InterPro" id="IPR007213">
    <property type="entry name" value="Ppm1/Ppm2/Tcmp"/>
</dbReference>
<dbReference type="NCBIfam" id="TIGR00027">
    <property type="entry name" value="mthyl_TIGR00027"/>
    <property type="match status" value="1"/>
</dbReference>
<dbReference type="SUPFAM" id="SSF53335">
    <property type="entry name" value="S-adenosyl-L-methionine-dependent methyltransferases"/>
    <property type="match status" value="1"/>
</dbReference>
<evidence type="ECO:0000313" key="8">
    <source>
        <dbReference type="EMBL" id="GAX49108.1"/>
    </source>
</evidence>
<dbReference type="PANTHER" id="PTHR43619">
    <property type="entry name" value="S-ADENOSYL-L-METHIONINE-DEPENDENT METHYLTRANSFERASE YKTD-RELATED"/>
    <property type="match status" value="1"/>
</dbReference>
<organism evidence="8 9">
    <name type="scientific">Streptomyces olivochromogenes</name>
    <dbReference type="NCBI Taxonomy" id="1963"/>
    <lineage>
        <taxon>Bacteria</taxon>
        <taxon>Bacillati</taxon>
        <taxon>Actinomycetota</taxon>
        <taxon>Actinomycetes</taxon>
        <taxon>Kitasatosporales</taxon>
        <taxon>Streptomycetaceae</taxon>
        <taxon>Streptomyces</taxon>
    </lineage>
</organism>
<keyword evidence="4 8" id="KW-0808">Transferase</keyword>
<proteinExistence type="inferred from homology"/>